<dbReference type="Proteomes" id="UP000283587">
    <property type="component" value="Unassembled WGS sequence"/>
</dbReference>
<dbReference type="Pfam" id="PF03466">
    <property type="entry name" value="LysR_substrate"/>
    <property type="match status" value="1"/>
</dbReference>
<keyword evidence="2" id="KW-0805">Transcription regulation</keyword>
<evidence type="ECO:0000259" key="5">
    <source>
        <dbReference type="PROSITE" id="PS50931"/>
    </source>
</evidence>
<protein>
    <submittedName>
        <fullName evidence="6">LysR family transcriptional regulator</fullName>
    </submittedName>
</protein>
<evidence type="ECO:0000256" key="1">
    <source>
        <dbReference type="ARBA" id="ARBA00009437"/>
    </source>
</evidence>
<dbReference type="FunFam" id="1.10.10.10:FF:000001">
    <property type="entry name" value="LysR family transcriptional regulator"/>
    <property type="match status" value="1"/>
</dbReference>
<evidence type="ECO:0000313" key="7">
    <source>
        <dbReference type="Proteomes" id="UP000283587"/>
    </source>
</evidence>
<organism evidence="6 7">
    <name type="scientific">Paracoccus siganidrum</name>
    <dbReference type="NCBI Taxonomy" id="1276757"/>
    <lineage>
        <taxon>Bacteria</taxon>
        <taxon>Pseudomonadati</taxon>
        <taxon>Pseudomonadota</taxon>
        <taxon>Alphaproteobacteria</taxon>
        <taxon>Rhodobacterales</taxon>
        <taxon>Paracoccaceae</taxon>
        <taxon>Paracoccus</taxon>
    </lineage>
</organism>
<dbReference type="RefSeq" id="WP_119899612.1">
    <property type="nucleotide sequence ID" value="NZ_QNRC01000010.1"/>
</dbReference>
<feature type="domain" description="HTH lysR-type" evidence="5">
    <location>
        <begin position="5"/>
        <end position="62"/>
    </location>
</feature>
<dbReference type="PROSITE" id="PS50931">
    <property type="entry name" value="HTH_LYSR"/>
    <property type="match status" value="1"/>
</dbReference>
<dbReference type="GO" id="GO:0003677">
    <property type="term" value="F:DNA binding"/>
    <property type="evidence" value="ECO:0007669"/>
    <property type="project" value="UniProtKB-KW"/>
</dbReference>
<dbReference type="Pfam" id="PF00126">
    <property type="entry name" value="HTH_1"/>
    <property type="match status" value="1"/>
</dbReference>
<dbReference type="PANTHER" id="PTHR30346">
    <property type="entry name" value="TRANSCRIPTIONAL DUAL REGULATOR HCAR-RELATED"/>
    <property type="match status" value="1"/>
</dbReference>
<evidence type="ECO:0000313" key="6">
    <source>
        <dbReference type="EMBL" id="RJL08226.1"/>
    </source>
</evidence>
<dbReference type="InterPro" id="IPR036390">
    <property type="entry name" value="WH_DNA-bd_sf"/>
</dbReference>
<evidence type="ECO:0000256" key="3">
    <source>
        <dbReference type="ARBA" id="ARBA00023125"/>
    </source>
</evidence>
<dbReference type="PANTHER" id="PTHR30346:SF28">
    <property type="entry name" value="HTH-TYPE TRANSCRIPTIONAL REGULATOR CYNR"/>
    <property type="match status" value="1"/>
</dbReference>
<evidence type="ECO:0000256" key="2">
    <source>
        <dbReference type="ARBA" id="ARBA00023015"/>
    </source>
</evidence>
<dbReference type="Gene3D" id="1.10.10.10">
    <property type="entry name" value="Winged helix-like DNA-binding domain superfamily/Winged helix DNA-binding domain"/>
    <property type="match status" value="1"/>
</dbReference>
<reference evidence="7" key="1">
    <citation type="submission" date="2018-09" db="EMBL/GenBank/DDBJ databases">
        <title>Paracoccus onubensis nov. sp. a moderate halophilic bacterium isolated from Gruta de las Maravillas (Aracena, Spain).</title>
        <authorList>
            <person name="Jurado V."/>
            <person name="Gutierrez-Patricio S."/>
            <person name="Gonzalez-Pimentel J.L."/>
            <person name="Miller A.Z."/>
            <person name="Laiz L."/>
            <person name="Saiz-Jimenez C."/>
        </authorList>
    </citation>
    <scope>NUCLEOTIDE SEQUENCE [LARGE SCALE GENOMIC DNA]</scope>
    <source>
        <strain evidence="7">DSM 26381</strain>
    </source>
</reference>
<sequence>MHQLPETALLRSFVTVAQELSFRRAADRLALDQSALSRRIQKLEAELGYPLFERTTREVALTPAGQDFYRSVSRILLDCSRSIDEARRVALGHTGRIRVGYMAFAATDLMPRTVARFRDRYPGITLELRFMRTQMQKIAIANDEIDVGFLIGPYDNRDCHSLTLALDPLHVVTPQRHRLLHQPTVQPADIANEPLILGNMAEWGEYRFRLEDQFGRLGISLEPALEASTTLALIGLVASGLGITVYPESLIGFLGRNVEARPIIHPDLHSRTVLVWKRSNRARAVLNFIETARNRGPA</sequence>
<comment type="similarity">
    <text evidence="1">Belongs to the LysR transcriptional regulatory family.</text>
</comment>
<dbReference type="InterPro" id="IPR005119">
    <property type="entry name" value="LysR_subst-bd"/>
</dbReference>
<gene>
    <name evidence="6" type="ORF">D3P05_16430</name>
</gene>
<evidence type="ECO:0000256" key="4">
    <source>
        <dbReference type="ARBA" id="ARBA00023163"/>
    </source>
</evidence>
<dbReference type="SUPFAM" id="SSF53850">
    <property type="entry name" value="Periplasmic binding protein-like II"/>
    <property type="match status" value="1"/>
</dbReference>
<dbReference type="AlphaFoldDB" id="A0A419A3R4"/>
<dbReference type="InterPro" id="IPR036388">
    <property type="entry name" value="WH-like_DNA-bd_sf"/>
</dbReference>
<keyword evidence="7" id="KW-1185">Reference proteome</keyword>
<keyword evidence="3" id="KW-0238">DNA-binding</keyword>
<accession>A0A419A3R4</accession>
<dbReference type="EMBL" id="QZEW01000077">
    <property type="protein sequence ID" value="RJL08226.1"/>
    <property type="molecule type" value="Genomic_DNA"/>
</dbReference>
<dbReference type="Gene3D" id="3.40.190.10">
    <property type="entry name" value="Periplasmic binding protein-like II"/>
    <property type="match status" value="2"/>
</dbReference>
<dbReference type="PRINTS" id="PR00039">
    <property type="entry name" value="HTHLYSR"/>
</dbReference>
<keyword evidence="4" id="KW-0804">Transcription</keyword>
<dbReference type="CDD" id="cd08414">
    <property type="entry name" value="PBP2_LTTR_aromatics_like"/>
    <property type="match status" value="1"/>
</dbReference>
<dbReference type="OrthoDB" id="9803735at2"/>
<comment type="caution">
    <text evidence="6">The sequence shown here is derived from an EMBL/GenBank/DDBJ whole genome shotgun (WGS) entry which is preliminary data.</text>
</comment>
<dbReference type="InterPro" id="IPR000847">
    <property type="entry name" value="LysR_HTH_N"/>
</dbReference>
<proteinExistence type="inferred from homology"/>
<dbReference type="SUPFAM" id="SSF46785">
    <property type="entry name" value="Winged helix' DNA-binding domain"/>
    <property type="match status" value="1"/>
</dbReference>
<dbReference type="GO" id="GO:0003700">
    <property type="term" value="F:DNA-binding transcription factor activity"/>
    <property type="evidence" value="ECO:0007669"/>
    <property type="project" value="InterPro"/>
</dbReference>
<dbReference type="GO" id="GO:0032993">
    <property type="term" value="C:protein-DNA complex"/>
    <property type="evidence" value="ECO:0007669"/>
    <property type="project" value="TreeGrafter"/>
</dbReference>
<name>A0A419A3R4_9RHOB</name>